<reference evidence="2" key="1">
    <citation type="submission" date="2023-03" db="EMBL/GenBank/DDBJ databases">
        <title>Emydomyces testavorans Genome Sequence.</title>
        <authorList>
            <person name="Hoyer L."/>
        </authorList>
    </citation>
    <scope>NUCLEOTIDE SEQUENCE</scope>
    <source>
        <strain evidence="2">16-2883</strain>
    </source>
</reference>
<dbReference type="Proteomes" id="UP001219355">
    <property type="component" value="Chromosome 3"/>
</dbReference>
<dbReference type="PANTHER" id="PTHR21310">
    <property type="entry name" value="AMINOGLYCOSIDE PHOSPHOTRANSFERASE-RELATED-RELATED"/>
    <property type="match status" value="1"/>
</dbReference>
<feature type="domain" description="Aminoglycoside phosphotransferase" evidence="1">
    <location>
        <begin position="67"/>
        <end position="331"/>
    </location>
</feature>
<dbReference type="AlphaFoldDB" id="A0AAF0IJL0"/>
<sequence length="470" mass="54157">MAQDDVAPKLMEYDDLAWNASDAVFDKWKKDELFDRNRLFDLGMLIDKWRGGVAEELCSPGRGAFNVWFRMKFVGGSAVARIPSPGKSMFPEEKIQREVAVMQFLQMHTNIPVPFVFHSGPADENPSGFGPFIIMEYVTNESDLVDVLNTPGFGRQDRPILNPQISEEQLRLAYAQMADIILQLNKSSFDAIGSIDKVNKNDDFDDRWEVKYRPLTLNMNELVQLGGVSPSLLPQGPFKTTSSYYLALAEMHMIHLASQRNDAIDSAEDCKRKYIARCLFRKLAREGRLCDNASGPFKLFCDDLRPANVLVGAGCKLAGAVDWEFTYAAPPEFAHSPPFWLLLESPEFWDDGFDNWTELYEKRLETFLNVLAEREKDALNRQVLREPQHLAERMKESWKNGDFWVTYAARKSWAFDLIYWAKIDKRFFGDGDLEERFQLLTIEEQVAMDNFIQRKMKQKEEHTLPEWPPS</sequence>
<evidence type="ECO:0000313" key="3">
    <source>
        <dbReference type="Proteomes" id="UP001219355"/>
    </source>
</evidence>
<gene>
    <name evidence="2" type="ORF">PRK78_005508</name>
</gene>
<dbReference type="Gene3D" id="3.30.200.20">
    <property type="entry name" value="Phosphorylase Kinase, domain 1"/>
    <property type="match status" value="1"/>
</dbReference>
<proteinExistence type="predicted"/>
<evidence type="ECO:0000313" key="2">
    <source>
        <dbReference type="EMBL" id="WEW60025.1"/>
    </source>
</evidence>
<dbReference type="Pfam" id="PF01636">
    <property type="entry name" value="APH"/>
    <property type="match status" value="1"/>
</dbReference>
<name>A0AAF0IJL0_9EURO</name>
<dbReference type="PANTHER" id="PTHR21310:SF37">
    <property type="entry name" value="AMINOGLYCOSIDE PHOSPHOTRANSFERASE DOMAIN-CONTAINING PROTEIN"/>
    <property type="match status" value="1"/>
</dbReference>
<accession>A0AAF0IJL0</accession>
<evidence type="ECO:0000259" key="1">
    <source>
        <dbReference type="Pfam" id="PF01636"/>
    </source>
</evidence>
<keyword evidence="3" id="KW-1185">Reference proteome</keyword>
<dbReference type="InterPro" id="IPR002575">
    <property type="entry name" value="Aminoglycoside_PTrfase"/>
</dbReference>
<dbReference type="InterPro" id="IPR011009">
    <property type="entry name" value="Kinase-like_dom_sf"/>
</dbReference>
<dbReference type="EMBL" id="CP120629">
    <property type="protein sequence ID" value="WEW60025.1"/>
    <property type="molecule type" value="Genomic_DNA"/>
</dbReference>
<dbReference type="InterPro" id="IPR051678">
    <property type="entry name" value="AGP_Transferase"/>
</dbReference>
<protein>
    <recommendedName>
        <fullName evidence="1">Aminoglycoside phosphotransferase domain-containing protein</fullName>
    </recommendedName>
</protein>
<dbReference type="SUPFAM" id="SSF56112">
    <property type="entry name" value="Protein kinase-like (PK-like)"/>
    <property type="match status" value="1"/>
</dbReference>
<organism evidence="2 3">
    <name type="scientific">Emydomyces testavorans</name>
    <dbReference type="NCBI Taxonomy" id="2070801"/>
    <lineage>
        <taxon>Eukaryota</taxon>
        <taxon>Fungi</taxon>
        <taxon>Dikarya</taxon>
        <taxon>Ascomycota</taxon>
        <taxon>Pezizomycotina</taxon>
        <taxon>Eurotiomycetes</taxon>
        <taxon>Eurotiomycetidae</taxon>
        <taxon>Onygenales</taxon>
        <taxon>Nannizziopsiaceae</taxon>
        <taxon>Emydomyces</taxon>
    </lineage>
</organism>